<evidence type="ECO:0000313" key="2">
    <source>
        <dbReference type="Proteomes" id="UP000195062"/>
    </source>
</evidence>
<dbReference type="AlphaFoldDB" id="A0A251XN42"/>
<organism evidence="1 2">
    <name type="scientific">Clavibacter michiganensis subsp. michiganensis</name>
    <dbReference type="NCBI Taxonomy" id="33013"/>
    <lineage>
        <taxon>Bacteria</taxon>
        <taxon>Bacillati</taxon>
        <taxon>Actinomycetota</taxon>
        <taxon>Actinomycetes</taxon>
        <taxon>Micrococcales</taxon>
        <taxon>Microbacteriaceae</taxon>
        <taxon>Clavibacter</taxon>
    </lineage>
</organism>
<comment type="caution">
    <text evidence="1">The sequence shown here is derived from an EMBL/GenBank/DDBJ whole genome shotgun (WGS) entry which is preliminary data.</text>
</comment>
<reference evidence="1 2" key="1">
    <citation type="submission" date="2016-08" db="EMBL/GenBank/DDBJ databases">
        <title>Genome sequence of Clavibacter michiganensis subsp. michiganensis strain CASJ007.</title>
        <authorList>
            <person name="Thapa S.P."/>
            <person name="Coaker G."/>
        </authorList>
    </citation>
    <scope>NUCLEOTIDE SEQUENCE [LARGE SCALE GENOMIC DNA]</scope>
    <source>
        <strain evidence="1">CASJ007</strain>
    </source>
</reference>
<sequence>MSTEEDRITVFFESEGYRVLSRKLVEEGRLLQPA</sequence>
<gene>
    <name evidence="1" type="ORF">CMMCAS07_06000</name>
</gene>
<evidence type="ECO:0000313" key="1">
    <source>
        <dbReference type="EMBL" id="OUE04478.1"/>
    </source>
</evidence>
<proteinExistence type="predicted"/>
<accession>A0A251XN42</accession>
<keyword evidence="2" id="KW-1185">Reference proteome</keyword>
<name>A0A251XN42_CLAMM</name>
<dbReference type="Proteomes" id="UP000195062">
    <property type="component" value="Unassembled WGS sequence"/>
</dbReference>
<protein>
    <submittedName>
        <fullName evidence="1">Uncharacterized protein</fullName>
    </submittedName>
</protein>
<dbReference type="EMBL" id="MDHH01000001">
    <property type="protein sequence ID" value="OUE04478.1"/>
    <property type="molecule type" value="Genomic_DNA"/>
</dbReference>